<evidence type="ECO:0000313" key="3">
    <source>
        <dbReference type="EMBL" id="RVW11371.1"/>
    </source>
</evidence>
<dbReference type="InterPro" id="IPR000836">
    <property type="entry name" value="PRTase_dom"/>
</dbReference>
<dbReference type="Proteomes" id="UP000286208">
    <property type="component" value="Unassembled WGS sequence"/>
</dbReference>
<name>A0A3S3D2G0_9NOCA</name>
<accession>A0A3S3D2G0</accession>
<sequence length="234" mass="23785">MSAAAGTLAAVRALLDLVLPAECGGCGDPGSAWCERCRRALADVPVAVSTRVDPGVPVWALGPYSGPRRGAVIAGKERGRRDLAAPIGLALAGAVVTLRRWGELAPPGAAPLCLVPAPTRARAARSRGGDPVLRSARVAARALGTDCRVWPALSMRRGVRDSVGLSAAQRQENLAGRIRVSESARDDRSAAGRRGAEVVIVDDVVTTGATAAESVRALGAAGVRVAAVLVVAAA</sequence>
<dbReference type="EMBL" id="RKLP01000001">
    <property type="protein sequence ID" value="RVW11371.1"/>
    <property type="molecule type" value="Genomic_DNA"/>
</dbReference>
<dbReference type="Gene3D" id="3.40.50.2020">
    <property type="match status" value="1"/>
</dbReference>
<comment type="caution">
    <text evidence="3">The sequence shown here is derived from an EMBL/GenBank/DDBJ whole genome shotgun (WGS) entry which is preliminary data.</text>
</comment>
<evidence type="ECO:0000313" key="4">
    <source>
        <dbReference type="Proteomes" id="UP000286208"/>
    </source>
</evidence>
<keyword evidence="4" id="KW-1185">Reference proteome</keyword>
<evidence type="ECO:0000256" key="1">
    <source>
        <dbReference type="ARBA" id="ARBA00008007"/>
    </source>
</evidence>
<comment type="similarity">
    <text evidence="1">Belongs to the ComF/GntX family.</text>
</comment>
<dbReference type="OrthoDB" id="5244859at2"/>
<dbReference type="Pfam" id="PF00156">
    <property type="entry name" value="Pribosyltran"/>
    <property type="match status" value="1"/>
</dbReference>
<dbReference type="InterPro" id="IPR029057">
    <property type="entry name" value="PRTase-like"/>
</dbReference>
<dbReference type="PANTHER" id="PTHR47505">
    <property type="entry name" value="DNA UTILIZATION PROTEIN YHGH"/>
    <property type="match status" value="1"/>
</dbReference>
<dbReference type="InterPro" id="IPR051910">
    <property type="entry name" value="ComF/GntX_DNA_util-trans"/>
</dbReference>
<organism evidence="3 4">
    <name type="scientific">Prescottella agglutinans</name>
    <dbReference type="NCBI Taxonomy" id="1644129"/>
    <lineage>
        <taxon>Bacteria</taxon>
        <taxon>Bacillati</taxon>
        <taxon>Actinomycetota</taxon>
        <taxon>Actinomycetes</taxon>
        <taxon>Mycobacteriales</taxon>
        <taxon>Nocardiaceae</taxon>
        <taxon>Prescottella</taxon>
    </lineage>
</organism>
<dbReference type="SUPFAM" id="SSF53271">
    <property type="entry name" value="PRTase-like"/>
    <property type="match status" value="1"/>
</dbReference>
<feature type="domain" description="Phosphoribosyltransferase" evidence="2">
    <location>
        <begin position="183"/>
        <end position="231"/>
    </location>
</feature>
<protein>
    <submittedName>
        <fullName evidence="3">ComF family protein</fullName>
    </submittedName>
</protein>
<gene>
    <name evidence="3" type="ORF">EGT67_02840</name>
</gene>
<evidence type="ECO:0000259" key="2">
    <source>
        <dbReference type="Pfam" id="PF00156"/>
    </source>
</evidence>
<proteinExistence type="inferred from homology"/>
<dbReference type="AlphaFoldDB" id="A0A3S3D2G0"/>
<reference evidence="3 4" key="1">
    <citation type="submission" date="2018-11" db="EMBL/GenBank/DDBJ databases">
        <title>Rhodococcus spongicola sp. nov. and Rhodococcus xishaensis sp. nov. from marine sponges.</title>
        <authorList>
            <person name="Li L."/>
            <person name="Lin H.W."/>
        </authorList>
    </citation>
    <scope>NUCLEOTIDE SEQUENCE [LARGE SCALE GENOMIC DNA]</scope>
    <source>
        <strain evidence="3 4">CCTCC AB2014297</strain>
    </source>
</reference>
<dbReference type="PANTHER" id="PTHR47505:SF1">
    <property type="entry name" value="DNA UTILIZATION PROTEIN YHGH"/>
    <property type="match status" value="1"/>
</dbReference>